<dbReference type="InterPro" id="IPR029418">
    <property type="entry name" value="MTBP_C"/>
</dbReference>
<sequence>VGALFLLSCNVCSLSLPPESQRSSRKWKEYMSRKPKDIKAGWLNEKKKWMLREVVCKTLYKHGIQEGHLCFATCSQRLFDISKFFLKDLKTSRGLQDEMKKAASNNVKQVIQWELDKLKK</sequence>
<dbReference type="GO" id="GO:0000776">
    <property type="term" value="C:kinetochore"/>
    <property type="evidence" value="ECO:0007669"/>
    <property type="project" value="TreeGrafter"/>
</dbReference>
<name>A0A2G9REM8_AQUCT</name>
<dbReference type="AlphaFoldDB" id="A0A2G9REM8"/>
<dbReference type="PANTHER" id="PTHR14382:SF1">
    <property type="entry name" value="MDM2-BINDING PROTEIN"/>
    <property type="match status" value="1"/>
</dbReference>
<dbReference type="EMBL" id="KV945688">
    <property type="protein sequence ID" value="PIO26366.1"/>
    <property type="molecule type" value="Genomic_DNA"/>
</dbReference>
<dbReference type="GO" id="GO:0007089">
    <property type="term" value="P:traversing start control point of mitotic cell cycle"/>
    <property type="evidence" value="ECO:0007669"/>
    <property type="project" value="TreeGrafter"/>
</dbReference>
<protein>
    <recommendedName>
        <fullName evidence="2">MDN2-binding protein C-terminal domain-containing protein</fullName>
    </recommendedName>
</protein>
<dbReference type="Proteomes" id="UP000228934">
    <property type="component" value="Unassembled WGS sequence"/>
</dbReference>
<feature type="domain" description="MDN2-binding protein C-terminal" evidence="2">
    <location>
        <begin position="23"/>
        <end position="111"/>
    </location>
</feature>
<accession>A0A2G9REM8</accession>
<evidence type="ECO:0000256" key="1">
    <source>
        <dbReference type="SAM" id="SignalP"/>
    </source>
</evidence>
<reference evidence="4" key="1">
    <citation type="journal article" date="2017" name="Nat. Commun.">
        <title>The North American bullfrog draft genome provides insight into hormonal regulation of long noncoding RNA.</title>
        <authorList>
            <person name="Hammond S.A."/>
            <person name="Warren R.L."/>
            <person name="Vandervalk B.P."/>
            <person name="Kucuk E."/>
            <person name="Khan H."/>
            <person name="Gibb E.A."/>
            <person name="Pandoh P."/>
            <person name="Kirk H."/>
            <person name="Zhao Y."/>
            <person name="Jones M."/>
            <person name="Mungall A.J."/>
            <person name="Coope R."/>
            <person name="Pleasance S."/>
            <person name="Moore R.A."/>
            <person name="Holt R.A."/>
            <person name="Round J.M."/>
            <person name="Ohora S."/>
            <person name="Walle B.V."/>
            <person name="Veldhoen N."/>
            <person name="Helbing C.C."/>
            <person name="Birol I."/>
        </authorList>
    </citation>
    <scope>NUCLEOTIDE SEQUENCE [LARGE SCALE GENOMIC DNA]</scope>
</reference>
<evidence type="ECO:0000313" key="3">
    <source>
        <dbReference type="EMBL" id="PIO26366.1"/>
    </source>
</evidence>
<dbReference type="GO" id="GO:0031396">
    <property type="term" value="P:regulation of protein ubiquitination"/>
    <property type="evidence" value="ECO:0007669"/>
    <property type="project" value="InterPro"/>
</dbReference>
<keyword evidence="4" id="KW-1185">Reference proteome</keyword>
<dbReference type="Pfam" id="PF14920">
    <property type="entry name" value="MTBP_C"/>
    <property type="match status" value="1"/>
</dbReference>
<evidence type="ECO:0000313" key="4">
    <source>
        <dbReference type="Proteomes" id="UP000228934"/>
    </source>
</evidence>
<dbReference type="OrthoDB" id="8633268at2759"/>
<evidence type="ECO:0000259" key="2">
    <source>
        <dbReference type="Pfam" id="PF14920"/>
    </source>
</evidence>
<gene>
    <name evidence="3" type="ORF">AB205_0168490</name>
</gene>
<proteinExistence type="predicted"/>
<feature type="chain" id="PRO_5013822792" description="MDN2-binding protein C-terminal domain-containing protein" evidence="1">
    <location>
        <begin position="16"/>
        <end position="120"/>
    </location>
</feature>
<feature type="signal peptide" evidence="1">
    <location>
        <begin position="1"/>
        <end position="15"/>
    </location>
</feature>
<dbReference type="GO" id="GO:0034501">
    <property type="term" value="P:protein localization to kinetochore"/>
    <property type="evidence" value="ECO:0007669"/>
    <property type="project" value="TreeGrafter"/>
</dbReference>
<organism evidence="3 4">
    <name type="scientific">Aquarana catesbeiana</name>
    <name type="common">American bullfrog</name>
    <name type="synonym">Rana catesbeiana</name>
    <dbReference type="NCBI Taxonomy" id="8400"/>
    <lineage>
        <taxon>Eukaryota</taxon>
        <taxon>Metazoa</taxon>
        <taxon>Chordata</taxon>
        <taxon>Craniata</taxon>
        <taxon>Vertebrata</taxon>
        <taxon>Euteleostomi</taxon>
        <taxon>Amphibia</taxon>
        <taxon>Batrachia</taxon>
        <taxon>Anura</taxon>
        <taxon>Neobatrachia</taxon>
        <taxon>Ranoidea</taxon>
        <taxon>Ranidae</taxon>
        <taxon>Aquarana</taxon>
    </lineage>
</organism>
<dbReference type="InterPro" id="IPR039061">
    <property type="entry name" value="MTBP"/>
</dbReference>
<dbReference type="PANTHER" id="PTHR14382">
    <property type="entry name" value="MDM2-BINDING PROTEIN"/>
    <property type="match status" value="1"/>
</dbReference>
<keyword evidence="1" id="KW-0732">Signal</keyword>
<feature type="non-terminal residue" evidence="3">
    <location>
        <position position="1"/>
    </location>
</feature>